<proteinExistence type="predicted"/>
<keyword evidence="1" id="KW-0812">Transmembrane</keyword>
<dbReference type="InterPro" id="IPR009506">
    <property type="entry name" value="YjiS-like"/>
</dbReference>
<feature type="transmembrane region" description="Helical" evidence="1">
    <location>
        <begin position="15"/>
        <end position="36"/>
    </location>
</feature>
<keyword evidence="1" id="KW-0472">Membrane</keyword>
<reference evidence="3 4" key="1">
    <citation type="submission" date="2017-08" db="EMBL/GenBank/DDBJ databases">
        <authorList>
            <person name="de Groot N.N."/>
        </authorList>
    </citation>
    <scope>NUCLEOTIDE SEQUENCE [LARGE SCALE GENOMIC DNA]</scope>
    <source>
        <strain evidence="3 4">USBA 352</strain>
    </source>
</reference>
<accession>A0A285T9I0</accession>
<dbReference type="AlphaFoldDB" id="A0A285T9I0"/>
<dbReference type="STRING" id="538381.GCA_001696535_02508"/>
<name>A0A285T9I0_9HYPH</name>
<feature type="domain" description="YjiS-like" evidence="2">
    <location>
        <begin position="32"/>
        <end position="66"/>
    </location>
</feature>
<keyword evidence="1" id="KW-1133">Transmembrane helix</keyword>
<dbReference type="Proteomes" id="UP000219331">
    <property type="component" value="Unassembled WGS sequence"/>
</dbReference>
<dbReference type="Pfam" id="PF06568">
    <property type="entry name" value="YjiS-like"/>
    <property type="match status" value="1"/>
</dbReference>
<dbReference type="EMBL" id="OBML01000009">
    <property type="protein sequence ID" value="SOC18215.1"/>
    <property type="molecule type" value="Genomic_DNA"/>
</dbReference>
<evidence type="ECO:0000313" key="3">
    <source>
        <dbReference type="EMBL" id="SOC18215.1"/>
    </source>
</evidence>
<evidence type="ECO:0000259" key="2">
    <source>
        <dbReference type="Pfam" id="PF06568"/>
    </source>
</evidence>
<evidence type="ECO:0000313" key="4">
    <source>
        <dbReference type="Proteomes" id="UP000219331"/>
    </source>
</evidence>
<gene>
    <name evidence="3" type="ORF">SAMN05421512_109230</name>
</gene>
<sequence>MTQACNTPIAGPARVSLLAALGAAAISLLTLTAAAWRRRQNRKAISGLLELDDYMLADIGVTRSDVAASLYATDYVDPSTQLSRLRNERRISTLSGRRKRGA</sequence>
<keyword evidence="4" id="KW-1185">Reference proteome</keyword>
<evidence type="ECO:0000256" key="1">
    <source>
        <dbReference type="SAM" id="Phobius"/>
    </source>
</evidence>
<protein>
    <recommendedName>
        <fullName evidence="2">YjiS-like domain-containing protein</fullName>
    </recommendedName>
</protein>
<dbReference type="RefSeq" id="WP_176522126.1">
    <property type="nucleotide sequence ID" value="NZ_OBML01000009.1"/>
</dbReference>
<organism evidence="3 4">
    <name type="scientific">Stappia indica</name>
    <dbReference type="NCBI Taxonomy" id="538381"/>
    <lineage>
        <taxon>Bacteria</taxon>
        <taxon>Pseudomonadati</taxon>
        <taxon>Pseudomonadota</taxon>
        <taxon>Alphaproteobacteria</taxon>
        <taxon>Hyphomicrobiales</taxon>
        <taxon>Stappiaceae</taxon>
        <taxon>Stappia</taxon>
    </lineage>
</organism>